<organism evidence="1 2">
    <name type="scientific">Thermoflavimicrobium dichotomicum</name>
    <dbReference type="NCBI Taxonomy" id="46223"/>
    <lineage>
        <taxon>Bacteria</taxon>
        <taxon>Bacillati</taxon>
        <taxon>Bacillota</taxon>
        <taxon>Bacilli</taxon>
        <taxon>Bacillales</taxon>
        <taxon>Thermoactinomycetaceae</taxon>
        <taxon>Thermoflavimicrobium</taxon>
    </lineage>
</organism>
<dbReference type="EMBL" id="FORR01000002">
    <property type="protein sequence ID" value="SFI90077.1"/>
    <property type="molecule type" value="Genomic_DNA"/>
</dbReference>
<dbReference type="SUPFAM" id="SSF56801">
    <property type="entry name" value="Acetyl-CoA synthetase-like"/>
    <property type="match status" value="1"/>
</dbReference>
<dbReference type="Gene3D" id="3.40.50.12780">
    <property type="entry name" value="N-terminal domain of ligase-like"/>
    <property type="match status" value="1"/>
</dbReference>
<dbReference type="RefSeq" id="WP_093228252.1">
    <property type="nucleotide sequence ID" value="NZ_FORR01000002.1"/>
</dbReference>
<gene>
    <name evidence="1" type="ORF">SAMN05421852_102384</name>
</gene>
<name>A0A1I3LZG5_9BACL</name>
<keyword evidence="2" id="KW-1185">Reference proteome</keyword>
<dbReference type="Proteomes" id="UP000199545">
    <property type="component" value="Unassembled WGS sequence"/>
</dbReference>
<dbReference type="STRING" id="46223.SAMN05421852_102384"/>
<evidence type="ECO:0008006" key="3">
    <source>
        <dbReference type="Google" id="ProtNLM"/>
    </source>
</evidence>
<dbReference type="AlphaFoldDB" id="A0A1I3LZG5"/>
<reference evidence="1 2" key="1">
    <citation type="submission" date="2016-10" db="EMBL/GenBank/DDBJ databases">
        <authorList>
            <person name="de Groot N.N."/>
        </authorList>
    </citation>
    <scope>NUCLEOTIDE SEQUENCE [LARGE SCALE GENOMIC DNA]</scope>
    <source>
        <strain evidence="1 2">DSM 44778</strain>
    </source>
</reference>
<evidence type="ECO:0000313" key="2">
    <source>
        <dbReference type="Proteomes" id="UP000199545"/>
    </source>
</evidence>
<sequence>MKVTFPLENENTSLVSLLQMRANQQPHKVAYIFLNNGEECEKTTYYELDQKAREIASSLIKVTRRLQS</sequence>
<proteinExistence type="predicted"/>
<accession>A0A1I3LZG5</accession>
<dbReference type="OrthoDB" id="514597at2"/>
<dbReference type="InterPro" id="IPR042099">
    <property type="entry name" value="ANL_N_sf"/>
</dbReference>
<protein>
    <recommendedName>
        <fullName evidence="3">AMP-binding enzyme</fullName>
    </recommendedName>
</protein>
<evidence type="ECO:0000313" key="1">
    <source>
        <dbReference type="EMBL" id="SFI90077.1"/>
    </source>
</evidence>